<dbReference type="Proteomes" id="UP000642809">
    <property type="component" value="Unassembled WGS sequence"/>
</dbReference>
<dbReference type="GO" id="GO:0016616">
    <property type="term" value="F:oxidoreductase activity, acting on the CH-OH group of donors, NAD or NADP as acceptor"/>
    <property type="evidence" value="ECO:0007669"/>
    <property type="project" value="TreeGrafter"/>
</dbReference>
<dbReference type="AlphaFoldDB" id="A0A8J3CZH5"/>
<evidence type="ECO:0000313" key="4">
    <source>
        <dbReference type="EMBL" id="GHB38743.1"/>
    </source>
</evidence>
<dbReference type="InterPro" id="IPR020904">
    <property type="entry name" value="Sc_DH/Rdtase_CS"/>
</dbReference>
<sequence>MLGISGKVIVITGGYGVLCGAMAKSLAKAGAKVAIIGLVQQEADEFAQTLEGEVLGFGANVLDKASMEAVHQQILATWGPCDILINGAGGNHPQGTTDKPFMDVEDLNDDSIKTFFDLDPAGFKFVFELNLLGTLIPTQVFARDMVGRKGCSIINISSLSAFKPLTKVSAYSGAKAAVSNFTEWLSVHFAKTGIRVNAMAPGFFLADQNRALLTNPDGSLTARGQQIINQTPMGRFGEPEDLLSTLYWLLDEGSAFVTGVVIPIDGGYTAFSGV</sequence>
<dbReference type="SUPFAM" id="SSF51735">
    <property type="entry name" value="NAD(P)-binding Rossmann-fold domains"/>
    <property type="match status" value="1"/>
</dbReference>
<reference evidence="4" key="2">
    <citation type="submission" date="2020-09" db="EMBL/GenBank/DDBJ databases">
        <authorList>
            <person name="Sun Q."/>
            <person name="Kim S."/>
        </authorList>
    </citation>
    <scope>NUCLEOTIDE SEQUENCE</scope>
    <source>
        <strain evidence="4">KCTC 23224</strain>
    </source>
</reference>
<keyword evidence="4" id="KW-0223">Dioxygenase</keyword>
<dbReference type="Gene3D" id="3.40.50.720">
    <property type="entry name" value="NAD(P)-binding Rossmann-like Domain"/>
    <property type="match status" value="1"/>
</dbReference>
<accession>A0A8J3CZH5</accession>
<evidence type="ECO:0000256" key="2">
    <source>
        <dbReference type="ARBA" id="ARBA00023002"/>
    </source>
</evidence>
<proteinExistence type="inferred from homology"/>
<evidence type="ECO:0000256" key="3">
    <source>
        <dbReference type="RuleBase" id="RU000363"/>
    </source>
</evidence>
<dbReference type="GO" id="GO:0051213">
    <property type="term" value="F:dioxygenase activity"/>
    <property type="evidence" value="ECO:0007669"/>
    <property type="project" value="UniProtKB-KW"/>
</dbReference>
<dbReference type="PRINTS" id="PR00081">
    <property type="entry name" value="GDHRDH"/>
</dbReference>
<dbReference type="InterPro" id="IPR036291">
    <property type="entry name" value="NAD(P)-bd_dom_sf"/>
</dbReference>
<protein>
    <submittedName>
        <fullName evidence="4">Dioxygenase</fullName>
    </submittedName>
</protein>
<keyword evidence="2" id="KW-0560">Oxidoreductase</keyword>
<gene>
    <name evidence="4" type="ORF">GCM10008106_19930</name>
</gene>
<comment type="caution">
    <text evidence="4">The sequence shown here is derived from an EMBL/GenBank/DDBJ whole genome shotgun (WGS) entry which is preliminary data.</text>
</comment>
<dbReference type="PANTHER" id="PTHR42760">
    <property type="entry name" value="SHORT-CHAIN DEHYDROGENASES/REDUCTASES FAMILY MEMBER"/>
    <property type="match status" value="1"/>
</dbReference>
<reference evidence="4" key="1">
    <citation type="journal article" date="2014" name="Int. J. Syst. Evol. Microbiol.">
        <title>Complete genome sequence of Corynebacterium casei LMG S-19264T (=DSM 44701T), isolated from a smear-ripened cheese.</title>
        <authorList>
            <consortium name="US DOE Joint Genome Institute (JGI-PGF)"/>
            <person name="Walter F."/>
            <person name="Albersmeier A."/>
            <person name="Kalinowski J."/>
            <person name="Ruckert C."/>
        </authorList>
    </citation>
    <scope>NUCLEOTIDE SEQUENCE</scope>
    <source>
        <strain evidence="4">KCTC 23224</strain>
    </source>
</reference>
<dbReference type="PANTHER" id="PTHR42760:SF115">
    <property type="entry name" value="3-OXOACYL-[ACYL-CARRIER-PROTEIN] REDUCTASE FABG"/>
    <property type="match status" value="1"/>
</dbReference>
<comment type="similarity">
    <text evidence="1 3">Belongs to the short-chain dehydrogenases/reductases (SDR) family.</text>
</comment>
<name>A0A8J3CZH5_9BACT</name>
<evidence type="ECO:0000256" key="1">
    <source>
        <dbReference type="ARBA" id="ARBA00006484"/>
    </source>
</evidence>
<evidence type="ECO:0000313" key="5">
    <source>
        <dbReference type="Proteomes" id="UP000642809"/>
    </source>
</evidence>
<dbReference type="NCBIfam" id="NF006132">
    <property type="entry name" value="PRK08277.1"/>
    <property type="match status" value="1"/>
</dbReference>
<dbReference type="Pfam" id="PF00106">
    <property type="entry name" value="adh_short"/>
    <property type="match status" value="1"/>
</dbReference>
<keyword evidence="5" id="KW-1185">Reference proteome</keyword>
<dbReference type="PROSITE" id="PS00061">
    <property type="entry name" value="ADH_SHORT"/>
    <property type="match status" value="1"/>
</dbReference>
<dbReference type="EMBL" id="BMYF01000011">
    <property type="protein sequence ID" value="GHB38743.1"/>
    <property type="molecule type" value="Genomic_DNA"/>
</dbReference>
<dbReference type="PRINTS" id="PR00080">
    <property type="entry name" value="SDRFAMILY"/>
</dbReference>
<dbReference type="InterPro" id="IPR002347">
    <property type="entry name" value="SDR_fam"/>
</dbReference>
<organism evidence="4 5">
    <name type="scientific">Mongoliitalea lutea</name>
    <dbReference type="NCBI Taxonomy" id="849756"/>
    <lineage>
        <taxon>Bacteria</taxon>
        <taxon>Pseudomonadati</taxon>
        <taxon>Bacteroidota</taxon>
        <taxon>Cytophagia</taxon>
        <taxon>Cytophagales</taxon>
        <taxon>Cyclobacteriaceae</taxon>
        <taxon>Mongoliitalea</taxon>
    </lineage>
</organism>
<dbReference type="RefSeq" id="WP_189581597.1">
    <property type="nucleotide sequence ID" value="NZ_BMYF01000011.1"/>
</dbReference>